<dbReference type="Gene3D" id="2.60.120.10">
    <property type="entry name" value="Jelly Rolls"/>
    <property type="match status" value="2"/>
</dbReference>
<evidence type="ECO:0000256" key="12">
    <source>
        <dbReference type="RuleBase" id="RU000611"/>
    </source>
</evidence>
<feature type="domain" description="Phosphomannose isomerase type I helical insertion" evidence="17">
    <location>
        <begin position="191"/>
        <end position="259"/>
    </location>
</feature>
<evidence type="ECO:0000313" key="18">
    <source>
        <dbReference type="EMBL" id="KIJ41488.1"/>
    </source>
</evidence>
<sequence length="417" mass="44409">MTSKVFSIVGGVQSYDWGKIGSKSKAAQFASKGGIPNFTIDNFKPYAELWMGTHPTVPSHLASTNETLSSYIASSPESLIGPNVLNAFPSAQKGNLPFLFKILAIGKALSIQAHPHKELAEKLHAERPDLYKDPNHKPEMAIALTPFTALCGFRPPPQIATFLSVVPEFASLIPPTILTSFQAVSSLPPSNPELKAALRDVFAALMTAPAEEVKNRLSMLVGRYKSGGWVEEEEDVKDWAVKLDEQFPSDIGVFCVYVLNIVKLKPGEAIFLGAGEPHAYLEGDIVETMATSDNVLRAGLTPKVRDVPNLVSSLTYTAADPSHHIVYPTASPKSPNTLIYDPPIPEFVVSKTNLGGGDTDALESVEGPSIAIVTGGSAKIGELDVAEGSVVFVGAGEEVAVQAGNAGLEVFRAFVEA</sequence>
<dbReference type="Gene3D" id="1.10.441.10">
    <property type="entry name" value="Phosphomannose Isomerase, domain 2"/>
    <property type="match status" value="1"/>
</dbReference>
<feature type="binding site" evidence="11">
    <location>
        <position position="278"/>
    </location>
    <ligand>
        <name>Zn(2+)</name>
        <dbReference type="ChEBI" id="CHEBI:29105"/>
    </ligand>
</feature>
<keyword evidence="19" id="KW-1185">Reference proteome</keyword>
<proteinExistence type="inferred from homology"/>
<evidence type="ECO:0000256" key="11">
    <source>
        <dbReference type="PIRSR" id="PIRSR001480-2"/>
    </source>
</evidence>
<comment type="catalytic activity">
    <reaction evidence="1 12">
        <text>D-mannose 6-phosphate = D-fructose 6-phosphate</text>
        <dbReference type="Rhea" id="RHEA:12356"/>
        <dbReference type="ChEBI" id="CHEBI:58735"/>
        <dbReference type="ChEBI" id="CHEBI:61527"/>
        <dbReference type="EC" id="5.3.1.8"/>
    </reaction>
</comment>
<dbReference type="InterPro" id="IPR014710">
    <property type="entry name" value="RmlC-like_jellyroll"/>
</dbReference>
<dbReference type="InterPro" id="IPR011051">
    <property type="entry name" value="RmlC_Cupin_sf"/>
</dbReference>
<dbReference type="Pfam" id="PF01238">
    <property type="entry name" value="PMI_typeI_C"/>
    <property type="match status" value="1"/>
</dbReference>
<accession>A0A0C9UES3</accession>
<dbReference type="EC" id="5.3.1.8" evidence="5 12"/>
<dbReference type="GO" id="GO:0005975">
    <property type="term" value="P:carbohydrate metabolic process"/>
    <property type="evidence" value="ECO:0007669"/>
    <property type="project" value="InterPro"/>
</dbReference>
<dbReference type="PANTHER" id="PTHR10309">
    <property type="entry name" value="MANNOSE-6-PHOSPHATE ISOMERASE"/>
    <property type="match status" value="1"/>
</dbReference>
<dbReference type="GO" id="GO:0005829">
    <property type="term" value="C:cytosol"/>
    <property type="evidence" value="ECO:0007669"/>
    <property type="project" value="TreeGrafter"/>
</dbReference>
<keyword evidence="7 11" id="KW-0479">Metal-binding</keyword>
<dbReference type="GO" id="GO:0009298">
    <property type="term" value="P:GDP-mannose biosynthetic process"/>
    <property type="evidence" value="ECO:0007669"/>
    <property type="project" value="UniProtKB-UniPathway"/>
</dbReference>
<feature type="domain" description="Phosphomannose isomerase type I catalytic" evidence="16">
    <location>
        <begin position="6"/>
        <end position="155"/>
    </location>
</feature>
<dbReference type="GO" id="GO:0008270">
    <property type="term" value="F:zinc ion binding"/>
    <property type="evidence" value="ECO:0007669"/>
    <property type="project" value="InterPro"/>
</dbReference>
<dbReference type="SUPFAM" id="SSF51182">
    <property type="entry name" value="RmlC-like cupins"/>
    <property type="match status" value="1"/>
</dbReference>
<evidence type="ECO:0000256" key="1">
    <source>
        <dbReference type="ARBA" id="ARBA00000757"/>
    </source>
</evidence>
<evidence type="ECO:0000256" key="4">
    <source>
        <dbReference type="ARBA" id="ARBA00010772"/>
    </source>
</evidence>
<dbReference type="PRINTS" id="PR00714">
    <property type="entry name" value="MAN6PISMRASE"/>
</dbReference>
<dbReference type="InterPro" id="IPR001250">
    <property type="entry name" value="Man6P_Isoase-1"/>
</dbReference>
<dbReference type="InterPro" id="IPR018050">
    <property type="entry name" value="Pmannose_isomerase-type1_CS"/>
</dbReference>
<dbReference type="InterPro" id="IPR016305">
    <property type="entry name" value="Mannose-6-P_Isomerase"/>
</dbReference>
<protein>
    <recommendedName>
        <fullName evidence="6 12">Mannose-6-phosphate isomerase</fullName>
        <ecNumber evidence="5 12">5.3.1.8</ecNumber>
    </recommendedName>
</protein>
<dbReference type="Pfam" id="PF20511">
    <property type="entry name" value="PMI_typeI_cat"/>
    <property type="match status" value="1"/>
</dbReference>
<feature type="active site" evidence="10">
    <location>
        <position position="297"/>
    </location>
</feature>
<evidence type="ECO:0000259" key="15">
    <source>
        <dbReference type="Pfam" id="PF01238"/>
    </source>
</evidence>
<dbReference type="EMBL" id="KN837136">
    <property type="protein sequence ID" value="KIJ41488.1"/>
    <property type="molecule type" value="Genomic_DNA"/>
</dbReference>
<dbReference type="UniPathway" id="UPA00126">
    <property type="reaction ID" value="UER00423"/>
</dbReference>
<evidence type="ECO:0000259" key="16">
    <source>
        <dbReference type="Pfam" id="PF20511"/>
    </source>
</evidence>
<reference evidence="18 19" key="1">
    <citation type="submission" date="2014-06" db="EMBL/GenBank/DDBJ databases">
        <title>Evolutionary Origins and Diversification of the Mycorrhizal Mutualists.</title>
        <authorList>
            <consortium name="DOE Joint Genome Institute"/>
            <consortium name="Mycorrhizal Genomics Consortium"/>
            <person name="Kohler A."/>
            <person name="Kuo A."/>
            <person name="Nagy L.G."/>
            <person name="Floudas D."/>
            <person name="Copeland A."/>
            <person name="Barry K.W."/>
            <person name="Cichocki N."/>
            <person name="Veneault-Fourrey C."/>
            <person name="LaButti K."/>
            <person name="Lindquist E.A."/>
            <person name="Lipzen A."/>
            <person name="Lundell T."/>
            <person name="Morin E."/>
            <person name="Murat C."/>
            <person name="Riley R."/>
            <person name="Ohm R."/>
            <person name="Sun H."/>
            <person name="Tunlid A."/>
            <person name="Henrissat B."/>
            <person name="Grigoriev I.V."/>
            <person name="Hibbett D.S."/>
            <person name="Martin F."/>
        </authorList>
    </citation>
    <scope>NUCLEOTIDE SEQUENCE [LARGE SCALE GENOMIC DNA]</scope>
    <source>
        <strain evidence="18 19">SS14</strain>
    </source>
</reference>
<name>A0A0C9UES3_SPHS4</name>
<comment type="similarity">
    <text evidence="4 13">Belongs to the mannose-6-phosphate isomerase type 1 family.</text>
</comment>
<dbReference type="CDD" id="cd07011">
    <property type="entry name" value="cupin_PMI_type_I_N"/>
    <property type="match status" value="1"/>
</dbReference>
<dbReference type="HOGENOM" id="CLU_026967_0_0_1"/>
<dbReference type="NCBIfam" id="TIGR00218">
    <property type="entry name" value="manA"/>
    <property type="match status" value="1"/>
</dbReference>
<evidence type="ECO:0000256" key="10">
    <source>
        <dbReference type="PIRSR" id="PIRSR001480-1"/>
    </source>
</evidence>
<dbReference type="Pfam" id="PF20512">
    <property type="entry name" value="PMI_typeI_hel"/>
    <property type="match status" value="1"/>
</dbReference>
<evidence type="ECO:0000256" key="2">
    <source>
        <dbReference type="ARBA" id="ARBA00002564"/>
    </source>
</evidence>
<evidence type="ECO:0000256" key="13">
    <source>
        <dbReference type="RuleBase" id="RU004189"/>
    </source>
</evidence>
<keyword evidence="9 12" id="KW-0413">Isomerase</keyword>
<dbReference type="InterPro" id="IPR046458">
    <property type="entry name" value="PMI_typeI_hel"/>
</dbReference>
<dbReference type="Proteomes" id="UP000054279">
    <property type="component" value="Unassembled WGS sequence"/>
</dbReference>
<comment type="function">
    <text evidence="2">Involved in the synthesis of the GDP-mannose and dolichol-phosphate-mannose required for a number of critical mannosyl transfer reactions.</text>
</comment>
<organism evidence="18 19">
    <name type="scientific">Sphaerobolus stellatus (strain SS14)</name>
    <dbReference type="NCBI Taxonomy" id="990650"/>
    <lineage>
        <taxon>Eukaryota</taxon>
        <taxon>Fungi</taxon>
        <taxon>Dikarya</taxon>
        <taxon>Basidiomycota</taxon>
        <taxon>Agaricomycotina</taxon>
        <taxon>Agaricomycetes</taxon>
        <taxon>Phallomycetidae</taxon>
        <taxon>Geastrales</taxon>
        <taxon>Sphaerobolaceae</taxon>
        <taxon>Sphaerobolus</taxon>
    </lineage>
</organism>
<dbReference type="InterPro" id="IPR046457">
    <property type="entry name" value="PMI_typeI_cat"/>
</dbReference>
<comment type="pathway">
    <text evidence="3 14">Nucleotide-sugar biosynthesis; GDP-alpha-D-mannose biosynthesis; alpha-D-mannose 1-phosphate from D-fructose 6-phosphate: step 1/2.</text>
</comment>
<dbReference type="PIRSF" id="PIRSF001480">
    <property type="entry name" value="Mannose-6-phosphate_isomerase"/>
    <property type="match status" value="1"/>
</dbReference>
<keyword evidence="8 11" id="KW-0862">Zinc</keyword>
<dbReference type="GO" id="GO:0004476">
    <property type="term" value="F:mannose-6-phosphate isomerase activity"/>
    <property type="evidence" value="ECO:0007669"/>
    <property type="project" value="UniProtKB-EC"/>
</dbReference>
<evidence type="ECO:0000256" key="3">
    <source>
        <dbReference type="ARBA" id="ARBA00004666"/>
    </source>
</evidence>
<dbReference type="InterPro" id="IPR046456">
    <property type="entry name" value="PMI_typeI_C"/>
</dbReference>
<comment type="cofactor">
    <cofactor evidence="11 12">
        <name>Zn(2+)</name>
        <dbReference type="ChEBI" id="CHEBI:29105"/>
    </cofactor>
    <text evidence="11 12">Binds 1 zinc ion per subunit.</text>
</comment>
<feature type="domain" description="Phosphomannose isomerase type I C-terminal" evidence="15">
    <location>
        <begin position="338"/>
        <end position="380"/>
    </location>
</feature>
<evidence type="ECO:0000313" key="19">
    <source>
        <dbReference type="Proteomes" id="UP000054279"/>
    </source>
</evidence>
<evidence type="ECO:0000256" key="14">
    <source>
        <dbReference type="RuleBase" id="RU004248"/>
    </source>
</evidence>
<evidence type="ECO:0000256" key="8">
    <source>
        <dbReference type="ARBA" id="ARBA00022833"/>
    </source>
</evidence>
<dbReference type="PROSITE" id="PS00966">
    <property type="entry name" value="PMI_I_2"/>
    <property type="match status" value="1"/>
</dbReference>
<evidence type="ECO:0000256" key="6">
    <source>
        <dbReference type="ARBA" id="ARBA00018236"/>
    </source>
</evidence>
<dbReference type="AlphaFoldDB" id="A0A0C9UES3"/>
<gene>
    <name evidence="18" type="ORF">M422DRAFT_255393</name>
</gene>
<feature type="binding site" evidence="11">
    <location>
        <position position="112"/>
    </location>
    <ligand>
        <name>Zn(2+)</name>
        <dbReference type="ChEBI" id="CHEBI:29105"/>
    </ligand>
</feature>
<evidence type="ECO:0000259" key="17">
    <source>
        <dbReference type="Pfam" id="PF20512"/>
    </source>
</evidence>
<evidence type="ECO:0000256" key="9">
    <source>
        <dbReference type="ARBA" id="ARBA00023235"/>
    </source>
</evidence>
<feature type="binding site" evidence="11">
    <location>
        <position position="139"/>
    </location>
    <ligand>
        <name>Zn(2+)</name>
        <dbReference type="ChEBI" id="CHEBI:29105"/>
    </ligand>
</feature>
<dbReference type="PROSITE" id="PS00965">
    <property type="entry name" value="PMI_I_1"/>
    <property type="match status" value="1"/>
</dbReference>
<evidence type="ECO:0000256" key="5">
    <source>
        <dbReference type="ARBA" id="ARBA00011956"/>
    </source>
</evidence>
<feature type="binding site" evidence="11">
    <location>
        <position position="114"/>
    </location>
    <ligand>
        <name>Zn(2+)</name>
        <dbReference type="ChEBI" id="CHEBI:29105"/>
    </ligand>
</feature>
<dbReference type="OrthoDB" id="6605218at2759"/>
<evidence type="ECO:0000256" key="7">
    <source>
        <dbReference type="ARBA" id="ARBA00022723"/>
    </source>
</evidence>
<dbReference type="PANTHER" id="PTHR10309:SF0">
    <property type="entry name" value="MANNOSE-6-PHOSPHATE ISOMERASE"/>
    <property type="match status" value="1"/>
</dbReference>